<comment type="caution">
    <text evidence="1">The sequence shown here is derived from an EMBL/GenBank/DDBJ whole genome shotgun (WGS) entry which is preliminary data.</text>
</comment>
<dbReference type="Proteomes" id="UP000031977">
    <property type="component" value="Unassembled WGS sequence"/>
</dbReference>
<name>A0A0C3IAJ2_9VIBR</name>
<dbReference type="STRING" id="50718.SU60_04445"/>
<dbReference type="RefSeq" id="WP_041154506.1">
    <property type="nucleotide sequence ID" value="NZ_JXOK01000009.1"/>
</dbReference>
<reference evidence="1 2" key="1">
    <citation type="submission" date="2015-01" db="EMBL/GenBank/DDBJ databases">
        <title>Draft genome of Vibrio mytili type strain CAIM 528.</title>
        <authorList>
            <person name="Gonzalez-Castillo A."/>
            <person name="Gomez-Gil B."/>
            <person name="Enciso-Ibarra J."/>
        </authorList>
    </citation>
    <scope>NUCLEOTIDE SEQUENCE [LARGE SCALE GENOMIC DNA]</scope>
    <source>
        <strain evidence="1 2">CAIM 528</strain>
    </source>
</reference>
<evidence type="ECO:0000313" key="2">
    <source>
        <dbReference type="Proteomes" id="UP000031977"/>
    </source>
</evidence>
<dbReference type="AlphaFoldDB" id="A0A0C3IAJ2"/>
<protein>
    <submittedName>
        <fullName evidence="1">Uncharacterized protein</fullName>
    </submittedName>
</protein>
<evidence type="ECO:0000313" key="1">
    <source>
        <dbReference type="EMBL" id="KIN12015.1"/>
    </source>
</evidence>
<accession>A0A0C3IAJ2</accession>
<proteinExistence type="predicted"/>
<dbReference type="EMBL" id="JXOK01000009">
    <property type="protein sequence ID" value="KIN12015.1"/>
    <property type="molecule type" value="Genomic_DNA"/>
</dbReference>
<feature type="non-terminal residue" evidence="1">
    <location>
        <position position="1"/>
    </location>
</feature>
<keyword evidence="2" id="KW-1185">Reference proteome</keyword>
<sequence length="156" mass="17740">ISFKAYTYAKEKDKPKVEVDMNYCFVSVPSGKGLALALNVKNIGLRQVTISSYGWKYTLPRSLPVSIATFHMQNELNALSSPLPVKLEGGEKAVFLNKYDVLSSGGFLNDHNKFQAWLAVQRMKVRIDCTTFEYETPLSKPQKRDLWRAYLEAKKI</sequence>
<organism evidence="1 2">
    <name type="scientific">Vibrio mytili</name>
    <dbReference type="NCBI Taxonomy" id="50718"/>
    <lineage>
        <taxon>Bacteria</taxon>
        <taxon>Pseudomonadati</taxon>
        <taxon>Pseudomonadota</taxon>
        <taxon>Gammaproteobacteria</taxon>
        <taxon>Vibrionales</taxon>
        <taxon>Vibrionaceae</taxon>
        <taxon>Vibrio</taxon>
    </lineage>
</organism>
<gene>
    <name evidence="1" type="ORF">SU60_04445</name>
</gene>